<dbReference type="EMBL" id="CCMZ01000007">
    <property type="protein sequence ID" value="CDX14378.1"/>
    <property type="molecule type" value="Genomic_DNA"/>
</dbReference>
<dbReference type="STRING" id="69974.MPLDJ20_20085"/>
<dbReference type="Proteomes" id="UP000045285">
    <property type="component" value="Unassembled WGS sequence"/>
</dbReference>
<dbReference type="GO" id="GO:0003677">
    <property type="term" value="F:DNA binding"/>
    <property type="evidence" value="ECO:0007669"/>
    <property type="project" value="UniProtKB-KW"/>
</dbReference>
<dbReference type="InterPro" id="IPR036388">
    <property type="entry name" value="WH-like_DNA-bd_sf"/>
</dbReference>
<dbReference type="PANTHER" id="PTHR30514:SF18">
    <property type="entry name" value="RPIR-FAMILY TRANSCRIPTIONAL REGULATOR"/>
    <property type="match status" value="1"/>
</dbReference>
<dbReference type="Pfam" id="PF01380">
    <property type="entry name" value="SIS"/>
    <property type="match status" value="1"/>
</dbReference>
<dbReference type="CDD" id="cd05013">
    <property type="entry name" value="SIS_RpiR"/>
    <property type="match status" value="1"/>
</dbReference>
<protein>
    <submittedName>
        <fullName evidence="6">RpiR family transcriptional regulator</fullName>
    </submittedName>
</protein>
<dbReference type="InterPro" id="IPR047640">
    <property type="entry name" value="RpiR-like"/>
</dbReference>
<evidence type="ECO:0000256" key="2">
    <source>
        <dbReference type="ARBA" id="ARBA00023125"/>
    </source>
</evidence>
<keyword evidence="1" id="KW-0805">Transcription regulation</keyword>
<dbReference type="InterPro" id="IPR001347">
    <property type="entry name" value="SIS_dom"/>
</dbReference>
<evidence type="ECO:0000259" key="4">
    <source>
        <dbReference type="PROSITE" id="PS51071"/>
    </source>
</evidence>
<keyword evidence="7" id="KW-1185">Reference proteome</keyword>
<dbReference type="GO" id="GO:0097367">
    <property type="term" value="F:carbohydrate derivative binding"/>
    <property type="evidence" value="ECO:0007669"/>
    <property type="project" value="InterPro"/>
</dbReference>
<dbReference type="GO" id="GO:1901135">
    <property type="term" value="P:carbohydrate derivative metabolic process"/>
    <property type="evidence" value="ECO:0007669"/>
    <property type="project" value="InterPro"/>
</dbReference>
<keyword evidence="3" id="KW-0804">Transcription</keyword>
<evidence type="ECO:0000259" key="5">
    <source>
        <dbReference type="PROSITE" id="PS51464"/>
    </source>
</evidence>
<name>A0A090DKG1_MESPL</name>
<sequence>MKKGPLSDLLVERFETMPPQLQRAARFVLDHPQDVALMSMRELAHLAGVSHTTMMRLARWLDLDRYEDMRSVYAKALRTSAESPLPEPRQDGDGSYSTVGVVAGTLAAEIARLGECANAMQLTAAASVLAESRNLFCLGLRAEHPVAQHFAYTLSRLGRQAVVLDAAGGLGIDALRGVGRGDVVLAVGIEPYCRATIETARQAARQGVAVVAITDSSVSPLARVAKASVIVISNPQSFFKSIAPALVASEILAKLIAANSGMNVDEVVKEIERQLAELDVFWKPPHSGKRRGRAKCNPTAGTAISAFPEIT</sequence>
<dbReference type="InterPro" id="IPR035472">
    <property type="entry name" value="RpiR-like_SIS"/>
</dbReference>
<reference evidence="7" key="1">
    <citation type="submission" date="2014-08" db="EMBL/GenBank/DDBJ databases">
        <authorList>
            <person name="Moulin L."/>
        </authorList>
    </citation>
    <scope>NUCLEOTIDE SEQUENCE [LARGE SCALE GENOMIC DNA]</scope>
</reference>
<dbReference type="Pfam" id="PF01418">
    <property type="entry name" value="HTH_6"/>
    <property type="match status" value="1"/>
</dbReference>
<dbReference type="SUPFAM" id="SSF53697">
    <property type="entry name" value="SIS domain"/>
    <property type="match status" value="1"/>
</dbReference>
<feature type="domain" description="HTH rpiR-type" evidence="4">
    <location>
        <begin position="4"/>
        <end position="80"/>
    </location>
</feature>
<accession>A0A090DKG1</accession>
<gene>
    <name evidence="6" type="ORF">MPL3356_150333</name>
</gene>
<dbReference type="PANTHER" id="PTHR30514">
    <property type="entry name" value="GLUCOKINASE"/>
    <property type="match status" value="1"/>
</dbReference>
<evidence type="ECO:0000256" key="1">
    <source>
        <dbReference type="ARBA" id="ARBA00023015"/>
    </source>
</evidence>
<evidence type="ECO:0000313" key="6">
    <source>
        <dbReference type="EMBL" id="CDX14378.1"/>
    </source>
</evidence>
<organism evidence="6 7">
    <name type="scientific">Mesorhizobium plurifarium</name>
    <dbReference type="NCBI Taxonomy" id="69974"/>
    <lineage>
        <taxon>Bacteria</taxon>
        <taxon>Pseudomonadati</taxon>
        <taxon>Pseudomonadota</taxon>
        <taxon>Alphaproteobacteria</taxon>
        <taxon>Hyphomicrobiales</taxon>
        <taxon>Phyllobacteriaceae</taxon>
        <taxon>Mesorhizobium</taxon>
    </lineage>
</organism>
<dbReference type="AlphaFoldDB" id="A0A090DKG1"/>
<dbReference type="SUPFAM" id="SSF46689">
    <property type="entry name" value="Homeodomain-like"/>
    <property type="match status" value="1"/>
</dbReference>
<feature type="domain" description="SIS" evidence="5">
    <location>
        <begin position="125"/>
        <end position="267"/>
    </location>
</feature>
<dbReference type="GO" id="GO:0003700">
    <property type="term" value="F:DNA-binding transcription factor activity"/>
    <property type="evidence" value="ECO:0007669"/>
    <property type="project" value="InterPro"/>
</dbReference>
<dbReference type="InterPro" id="IPR009057">
    <property type="entry name" value="Homeodomain-like_sf"/>
</dbReference>
<dbReference type="PROSITE" id="PS51464">
    <property type="entry name" value="SIS"/>
    <property type="match status" value="1"/>
</dbReference>
<dbReference type="Gene3D" id="1.10.10.10">
    <property type="entry name" value="Winged helix-like DNA-binding domain superfamily/Winged helix DNA-binding domain"/>
    <property type="match status" value="1"/>
</dbReference>
<dbReference type="InterPro" id="IPR046348">
    <property type="entry name" value="SIS_dom_sf"/>
</dbReference>
<evidence type="ECO:0000256" key="3">
    <source>
        <dbReference type="ARBA" id="ARBA00023163"/>
    </source>
</evidence>
<proteinExistence type="predicted"/>
<keyword evidence="2" id="KW-0238">DNA-binding</keyword>
<evidence type="ECO:0000313" key="7">
    <source>
        <dbReference type="Proteomes" id="UP000045285"/>
    </source>
</evidence>
<dbReference type="Gene3D" id="3.40.50.10490">
    <property type="entry name" value="Glucose-6-phosphate isomerase like protein, domain 1"/>
    <property type="match status" value="1"/>
</dbReference>
<dbReference type="PROSITE" id="PS51071">
    <property type="entry name" value="HTH_RPIR"/>
    <property type="match status" value="1"/>
</dbReference>
<dbReference type="InterPro" id="IPR000281">
    <property type="entry name" value="HTH_RpiR"/>
</dbReference>